<dbReference type="SUPFAM" id="SSF81995">
    <property type="entry name" value="beta-sandwich domain of Sec23/24"/>
    <property type="match status" value="1"/>
</dbReference>
<evidence type="ECO:0000259" key="12">
    <source>
        <dbReference type="Pfam" id="PF04811"/>
    </source>
</evidence>
<feature type="compositionally biased region" description="Polar residues" evidence="10">
    <location>
        <begin position="861"/>
        <end position="870"/>
    </location>
</feature>
<keyword evidence="8" id="KW-0333">Golgi apparatus</keyword>
<protein>
    <submittedName>
        <fullName evidence="15">Uncharacterized protein</fullName>
    </submittedName>
</protein>
<keyword evidence="7" id="KW-0653">Protein transport</keyword>
<dbReference type="Gene3D" id="3.40.50.410">
    <property type="entry name" value="von Willebrand factor, type A domain"/>
    <property type="match status" value="1"/>
</dbReference>
<dbReference type="InterPro" id="IPR006900">
    <property type="entry name" value="Sec23/24_helical_dom"/>
</dbReference>
<evidence type="ECO:0000256" key="9">
    <source>
        <dbReference type="ARBA" id="ARBA00023136"/>
    </source>
</evidence>
<feature type="compositionally biased region" description="Pro residues" evidence="10">
    <location>
        <begin position="1"/>
        <end position="10"/>
    </location>
</feature>
<keyword evidence="4" id="KW-0813">Transport</keyword>
<feature type="compositionally biased region" description="Polar residues" evidence="10">
    <location>
        <begin position="48"/>
        <end position="73"/>
    </location>
</feature>
<dbReference type="GO" id="GO:0090110">
    <property type="term" value="P:COPII-coated vesicle cargo loading"/>
    <property type="evidence" value="ECO:0007669"/>
    <property type="project" value="TreeGrafter"/>
</dbReference>
<dbReference type="GO" id="GO:0070971">
    <property type="term" value="C:endoplasmic reticulum exit site"/>
    <property type="evidence" value="ECO:0007669"/>
    <property type="project" value="TreeGrafter"/>
</dbReference>
<evidence type="ECO:0000313" key="15">
    <source>
        <dbReference type="EMBL" id="CAE0371400.1"/>
    </source>
</evidence>
<evidence type="ECO:0000256" key="3">
    <source>
        <dbReference type="ARBA" id="ARBA00008334"/>
    </source>
</evidence>
<dbReference type="PANTHER" id="PTHR13803:SF39">
    <property type="entry name" value="SECRETORY 24AB, ISOFORM A"/>
    <property type="match status" value="1"/>
</dbReference>
<evidence type="ECO:0000259" key="13">
    <source>
        <dbReference type="Pfam" id="PF04815"/>
    </source>
</evidence>
<dbReference type="SUPFAM" id="SSF53300">
    <property type="entry name" value="vWA-like"/>
    <property type="match status" value="1"/>
</dbReference>
<feature type="region of interest" description="Disordered" evidence="10">
    <location>
        <begin position="1"/>
        <end position="246"/>
    </location>
</feature>
<dbReference type="Pfam" id="PF04811">
    <property type="entry name" value="Sec23_trunk"/>
    <property type="match status" value="2"/>
</dbReference>
<dbReference type="GO" id="GO:0030127">
    <property type="term" value="C:COPII vesicle coat"/>
    <property type="evidence" value="ECO:0007669"/>
    <property type="project" value="InterPro"/>
</dbReference>
<evidence type="ECO:0000256" key="8">
    <source>
        <dbReference type="ARBA" id="ARBA00023034"/>
    </source>
</evidence>
<comment type="subcellular location">
    <subcellularLocation>
        <location evidence="2">Endoplasmic reticulum membrane</location>
    </subcellularLocation>
    <subcellularLocation>
        <location evidence="1">Golgi apparatus membrane</location>
    </subcellularLocation>
</comment>
<dbReference type="Pfam" id="PF04815">
    <property type="entry name" value="Sec23_helical"/>
    <property type="match status" value="2"/>
</dbReference>
<feature type="domain" description="Sec23/Sec24 trunk" evidence="12">
    <location>
        <begin position="389"/>
        <end position="508"/>
    </location>
</feature>
<dbReference type="SUPFAM" id="SSF82919">
    <property type="entry name" value="Zn-finger domain of Sec23/24"/>
    <property type="match status" value="1"/>
</dbReference>
<dbReference type="GO" id="GO:0000139">
    <property type="term" value="C:Golgi membrane"/>
    <property type="evidence" value="ECO:0007669"/>
    <property type="project" value="UniProtKB-SubCell"/>
</dbReference>
<comment type="similarity">
    <text evidence="3">Belongs to the SEC23/SEC24 family. SEC24 subfamily.</text>
</comment>
<dbReference type="Gene3D" id="3.40.20.10">
    <property type="entry name" value="Severin"/>
    <property type="match status" value="1"/>
</dbReference>
<dbReference type="InterPro" id="IPR036175">
    <property type="entry name" value="Sec23/24_helical_dom_sf"/>
</dbReference>
<dbReference type="Gene3D" id="1.20.120.730">
    <property type="entry name" value="Sec23/Sec24 helical domain"/>
    <property type="match status" value="1"/>
</dbReference>
<evidence type="ECO:0000256" key="10">
    <source>
        <dbReference type="SAM" id="MobiDB-lite"/>
    </source>
</evidence>
<dbReference type="Pfam" id="PF04810">
    <property type="entry name" value="zf-Sec23_Sec24"/>
    <property type="match status" value="1"/>
</dbReference>
<keyword evidence="5" id="KW-0256">Endoplasmic reticulum</keyword>
<dbReference type="SUPFAM" id="SSF82754">
    <property type="entry name" value="C-terminal, gelsolin-like domain of Sec23/24"/>
    <property type="match status" value="1"/>
</dbReference>
<evidence type="ECO:0000256" key="7">
    <source>
        <dbReference type="ARBA" id="ARBA00022927"/>
    </source>
</evidence>
<dbReference type="Gene3D" id="2.30.30.380">
    <property type="entry name" value="Zn-finger domain of Sec23/24"/>
    <property type="match status" value="1"/>
</dbReference>
<evidence type="ECO:0000259" key="14">
    <source>
        <dbReference type="Pfam" id="PF08033"/>
    </source>
</evidence>
<feature type="compositionally biased region" description="Polar residues" evidence="10">
    <location>
        <begin position="155"/>
        <end position="164"/>
    </location>
</feature>
<feature type="domain" description="Sec23/Sec24 trunk" evidence="12">
    <location>
        <begin position="533"/>
        <end position="664"/>
    </location>
</feature>
<dbReference type="GO" id="GO:0006886">
    <property type="term" value="P:intracellular protein transport"/>
    <property type="evidence" value="ECO:0007669"/>
    <property type="project" value="InterPro"/>
</dbReference>
<dbReference type="AlphaFoldDB" id="A0A7S3NPT7"/>
<dbReference type="InterPro" id="IPR006895">
    <property type="entry name" value="Znf_Sec23_Sec24"/>
</dbReference>
<dbReference type="PANTHER" id="PTHR13803">
    <property type="entry name" value="SEC24-RELATED PROTEIN"/>
    <property type="match status" value="1"/>
</dbReference>
<evidence type="ECO:0000256" key="2">
    <source>
        <dbReference type="ARBA" id="ARBA00004586"/>
    </source>
</evidence>
<feature type="compositionally biased region" description="Polar residues" evidence="10">
    <location>
        <begin position="823"/>
        <end position="837"/>
    </location>
</feature>
<dbReference type="InterPro" id="IPR006896">
    <property type="entry name" value="Sec23/24_trunk_dom"/>
</dbReference>
<evidence type="ECO:0000256" key="1">
    <source>
        <dbReference type="ARBA" id="ARBA00004394"/>
    </source>
</evidence>
<feature type="compositionally biased region" description="Polar residues" evidence="10">
    <location>
        <begin position="110"/>
        <end position="128"/>
    </location>
</feature>
<evidence type="ECO:0000256" key="6">
    <source>
        <dbReference type="ARBA" id="ARBA00022892"/>
    </source>
</evidence>
<dbReference type="Pfam" id="PF08033">
    <property type="entry name" value="Sec23_BS"/>
    <property type="match status" value="1"/>
</dbReference>
<feature type="region of interest" description="Disordered" evidence="10">
    <location>
        <begin position="814"/>
        <end position="870"/>
    </location>
</feature>
<feature type="domain" description="Sec23/Sec24 helical" evidence="13">
    <location>
        <begin position="867"/>
        <end position="920"/>
    </location>
</feature>
<dbReference type="EMBL" id="HBIJ01018499">
    <property type="protein sequence ID" value="CAE0371400.1"/>
    <property type="molecule type" value="Transcribed_RNA"/>
</dbReference>
<sequence length="1085" mass="118176">MQQPNQPPRAPMSIPRAPMRGPPMQNPGIRGPPNTMPPPPNQMRGPPSNNVNTGGAILGTQNMRPQMSEQQAMSGPRIRGPPNSMPTQRGAIRGPPQNVRGPPNALRPPMQQQNNVRGPPTGISQQMGTPRAGPPQQNPPSTQGGWRPAPRASAANISTMNSGQARPGGSFGPPRSQGPPASKISGGPPQITNNGSSFAGPRPPSSRPPFIKAQQPHTTGQQQFQSSTPPTQQFQAVGGVAQQQDLAPKSEPFTDIADACDKRYMRCTAEKLPGSASALAQSRLPVGILCCPMALDVDHESPLDVVNFGSTGIIRCKKCRAYVNPYVSWVNNGRQWRCNVCGFVNEVPNSYFCQLDPETGRRRDVDQRPELLKGSVELSAPGEYMVRPPQPPVYVFCIDVSTTAIASGVVDVIADSILASLDKLPGKPRTLVALITYDATCVHFYNLKASLSTPQMISVPDISDLFIPLPDDLLVNLTESREIIEHLLRALPKMHNSDIDSQPIVQPSIPPSGVGPYPTQPPYIKNNRNSSSSQNGPALGSALTAAYRVMGHIGGKLCVFISSLPTCGEAALKPRENPRAYGTDAERLLLRPESTGQNPHWYETRAVEFSRLQIGVELFCTAQQYTDVATLSVLPRITAGQLYYYPNFTLKRDGQKLGAELVRALSRPTGFEAVMRVRCTRGLRVSAFRGNYYIRGHDLLALPNCSPESIFALELSHDDQTPMTTDIATVQASLLYTTSSGERRIRVHTMVIPVAHNVQDIVNTADVDVICNLLAKSAVDIALKQGLDAARTKLQQKCVDIVAAARSAITGAPTSVPAYARGPSTNQRLPPHMQQQYGGPPPSSIMMGGNGPPTNLGGPPSSQANPDSAQSALKLPKSLELLPLYTMGILKSAAFRGGTDINVDERSFILQRLDNMSPQLTRYFIYPRVLPLHMFLLNASTQQDKDLLPPPLNLSCESIVSDGLYLLDNSLQLTILVGANLHRDLLETLFIGDLSSDIGELELKPLISAEKNNHQQSNHLYLLKLHNIIEHLRTDRPPYLMVDIIREGHPTKQPIFLRHFIEDPANFPGGQFTYKEFMAHIQRHS</sequence>
<dbReference type="InterPro" id="IPR050550">
    <property type="entry name" value="SEC23_SEC24_subfamily"/>
</dbReference>
<evidence type="ECO:0000256" key="5">
    <source>
        <dbReference type="ARBA" id="ARBA00022824"/>
    </source>
</evidence>
<dbReference type="InterPro" id="IPR036465">
    <property type="entry name" value="vWFA_dom_sf"/>
</dbReference>
<feature type="compositionally biased region" description="Low complexity" evidence="10">
    <location>
        <begin position="844"/>
        <end position="860"/>
    </location>
</feature>
<dbReference type="Gene3D" id="2.60.40.1670">
    <property type="entry name" value="beta-sandwich domain of Sec23/24"/>
    <property type="match status" value="1"/>
</dbReference>
<evidence type="ECO:0000259" key="11">
    <source>
        <dbReference type="Pfam" id="PF04810"/>
    </source>
</evidence>
<organism evidence="15">
    <name type="scientific">Aureoumbra lagunensis</name>
    <dbReference type="NCBI Taxonomy" id="44058"/>
    <lineage>
        <taxon>Eukaryota</taxon>
        <taxon>Sar</taxon>
        <taxon>Stramenopiles</taxon>
        <taxon>Ochrophyta</taxon>
        <taxon>Pelagophyceae</taxon>
        <taxon>Pelagomonadales</taxon>
        <taxon>Aureoumbra</taxon>
    </lineage>
</organism>
<feature type="domain" description="Sec23/Sec24 helical" evidence="13">
    <location>
        <begin position="766"/>
        <end position="814"/>
    </location>
</feature>
<reference evidence="15" key="1">
    <citation type="submission" date="2021-01" db="EMBL/GenBank/DDBJ databases">
        <authorList>
            <person name="Corre E."/>
            <person name="Pelletier E."/>
            <person name="Niang G."/>
            <person name="Scheremetjew M."/>
            <person name="Finn R."/>
            <person name="Kale V."/>
            <person name="Holt S."/>
            <person name="Cochrane G."/>
            <person name="Meng A."/>
            <person name="Brown T."/>
            <person name="Cohen L."/>
        </authorList>
    </citation>
    <scope>NUCLEOTIDE SEQUENCE</scope>
    <source>
        <strain evidence="15">CCMP1510</strain>
    </source>
</reference>
<name>A0A7S3NPT7_9STRA</name>
<dbReference type="GO" id="GO:0000149">
    <property type="term" value="F:SNARE binding"/>
    <property type="evidence" value="ECO:0007669"/>
    <property type="project" value="TreeGrafter"/>
</dbReference>
<dbReference type="InterPro" id="IPR036174">
    <property type="entry name" value="Znf_Sec23_Sec24_sf"/>
</dbReference>
<feature type="domain" description="Zinc finger Sec23/Sec24-type" evidence="11">
    <location>
        <begin position="313"/>
        <end position="351"/>
    </location>
</feature>
<gene>
    <name evidence="15" type="ORF">ALAG00032_LOCUS12182</name>
</gene>
<proteinExistence type="inferred from homology"/>
<feature type="domain" description="Sec23/Sec24 beta-sandwich" evidence="14">
    <location>
        <begin position="670"/>
        <end position="755"/>
    </location>
</feature>
<evidence type="ECO:0000256" key="4">
    <source>
        <dbReference type="ARBA" id="ARBA00022448"/>
    </source>
</evidence>
<dbReference type="GO" id="GO:0008270">
    <property type="term" value="F:zinc ion binding"/>
    <property type="evidence" value="ECO:0007669"/>
    <property type="project" value="InterPro"/>
</dbReference>
<dbReference type="GO" id="GO:0005789">
    <property type="term" value="C:endoplasmic reticulum membrane"/>
    <property type="evidence" value="ECO:0007669"/>
    <property type="project" value="UniProtKB-SubCell"/>
</dbReference>
<dbReference type="InterPro" id="IPR029006">
    <property type="entry name" value="ADF-H/Gelsolin-like_dom_sf"/>
</dbReference>
<dbReference type="InterPro" id="IPR012990">
    <property type="entry name" value="Beta-sandwich_Sec23_24"/>
</dbReference>
<dbReference type="SUPFAM" id="SSF81811">
    <property type="entry name" value="Helical domain of Sec23/24"/>
    <property type="match status" value="2"/>
</dbReference>
<accession>A0A7S3NPT7</accession>
<keyword evidence="6" id="KW-0931">ER-Golgi transport</keyword>
<feature type="compositionally biased region" description="Low complexity" evidence="10">
    <location>
        <begin position="214"/>
        <end position="244"/>
    </location>
</feature>
<dbReference type="InterPro" id="IPR036180">
    <property type="entry name" value="Gelsolin-like_dom_sf"/>
</dbReference>
<keyword evidence="9" id="KW-0472">Membrane</keyword>